<dbReference type="EMBL" id="HACG01041948">
    <property type="protein sequence ID" value="CEK88813.1"/>
    <property type="molecule type" value="Transcribed_RNA"/>
</dbReference>
<name>A0A0B7B719_9EUPU</name>
<dbReference type="AlphaFoldDB" id="A0A0B7B719"/>
<protein>
    <submittedName>
        <fullName evidence="2">Uncharacterized protein</fullName>
    </submittedName>
</protein>
<feature type="region of interest" description="Disordered" evidence="1">
    <location>
        <begin position="55"/>
        <end position="81"/>
    </location>
</feature>
<proteinExistence type="predicted"/>
<feature type="region of interest" description="Disordered" evidence="1">
    <location>
        <begin position="1"/>
        <end position="30"/>
    </location>
</feature>
<accession>A0A0B7B719</accession>
<organism evidence="2">
    <name type="scientific">Arion vulgaris</name>
    <dbReference type="NCBI Taxonomy" id="1028688"/>
    <lineage>
        <taxon>Eukaryota</taxon>
        <taxon>Metazoa</taxon>
        <taxon>Spiralia</taxon>
        <taxon>Lophotrochozoa</taxon>
        <taxon>Mollusca</taxon>
        <taxon>Gastropoda</taxon>
        <taxon>Heterobranchia</taxon>
        <taxon>Euthyneura</taxon>
        <taxon>Panpulmonata</taxon>
        <taxon>Eupulmonata</taxon>
        <taxon>Stylommatophora</taxon>
        <taxon>Helicina</taxon>
        <taxon>Arionoidea</taxon>
        <taxon>Arionidae</taxon>
        <taxon>Arion</taxon>
    </lineage>
</organism>
<reference evidence="2" key="1">
    <citation type="submission" date="2014-12" db="EMBL/GenBank/DDBJ databases">
        <title>Insight into the proteome of Arion vulgaris.</title>
        <authorList>
            <person name="Aradska J."/>
            <person name="Bulat T."/>
            <person name="Smidak R."/>
            <person name="Sarate P."/>
            <person name="Gangsoo J."/>
            <person name="Sialana F."/>
            <person name="Bilban M."/>
            <person name="Lubec G."/>
        </authorList>
    </citation>
    <scope>NUCLEOTIDE SEQUENCE</scope>
    <source>
        <tissue evidence="2">Skin</tissue>
    </source>
</reference>
<feature type="compositionally biased region" description="Basic and acidic residues" evidence="1">
    <location>
        <begin position="57"/>
        <end position="81"/>
    </location>
</feature>
<sequence length="98" mass="11077">MSEEDGPSPWFAGRTYSRSRNKASRNFEEAADSKTVPVKAAMSISKWGKANYVPVRETSDGSTEPKKQKMESKGEDPFSFDTEDKRKLKTIKKQEITV</sequence>
<gene>
    <name evidence="2" type="primary">ORF167172</name>
</gene>
<evidence type="ECO:0000256" key="1">
    <source>
        <dbReference type="SAM" id="MobiDB-lite"/>
    </source>
</evidence>
<feature type="non-terminal residue" evidence="2">
    <location>
        <position position="98"/>
    </location>
</feature>
<evidence type="ECO:0000313" key="2">
    <source>
        <dbReference type="EMBL" id="CEK88813.1"/>
    </source>
</evidence>